<protein>
    <submittedName>
        <fullName evidence="2">Uncharacterized protein</fullName>
    </submittedName>
</protein>
<accession>A0ABN2A6L6</accession>
<feature type="compositionally biased region" description="Low complexity" evidence="1">
    <location>
        <begin position="116"/>
        <end position="126"/>
    </location>
</feature>
<reference evidence="2 3" key="1">
    <citation type="journal article" date="2019" name="Int. J. Syst. Evol. Microbiol.">
        <title>The Global Catalogue of Microorganisms (GCM) 10K type strain sequencing project: providing services to taxonomists for standard genome sequencing and annotation.</title>
        <authorList>
            <consortium name="The Broad Institute Genomics Platform"/>
            <consortium name="The Broad Institute Genome Sequencing Center for Infectious Disease"/>
            <person name="Wu L."/>
            <person name="Ma J."/>
        </authorList>
    </citation>
    <scope>NUCLEOTIDE SEQUENCE [LARGE SCALE GENOMIC DNA]</scope>
    <source>
        <strain evidence="2 3">JCM 15933</strain>
    </source>
</reference>
<dbReference type="RefSeq" id="WP_344502266.1">
    <property type="nucleotide sequence ID" value="NZ_BAAAQD010000004.1"/>
</dbReference>
<gene>
    <name evidence="2" type="ORF">GCM10009827_027970</name>
</gene>
<feature type="region of interest" description="Disordered" evidence="1">
    <location>
        <begin position="99"/>
        <end position="200"/>
    </location>
</feature>
<evidence type="ECO:0000256" key="1">
    <source>
        <dbReference type="SAM" id="MobiDB-lite"/>
    </source>
</evidence>
<organism evidence="2 3">
    <name type="scientific">Dactylosporangium maewongense</name>
    <dbReference type="NCBI Taxonomy" id="634393"/>
    <lineage>
        <taxon>Bacteria</taxon>
        <taxon>Bacillati</taxon>
        <taxon>Actinomycetota</taxon>
        <taxon>Actinomycetes</taxon>
        <taxon>Micromonosporales</taxon>
        <taxon>Micromonosporaceae</taxon>
        <taxon>Dactylosporangium</taxon>
    </lineage>
</organism>
<evidence type="ECO:0000313" key="2">
    <source>
        <dbReference type="EMBL" id="GAA1512110.1"/>
    </source>
</evidence>
<evidence type="ECO:0000313" key="3">
    <source>
        <dbReference type="Proteomes" id="UP001501470"/>
    </source>
</evidence>
<keyword evidence="3" id="KW-1185">Reference proteome</keyword>
<feature type="compositionally biased region" description="Basic and acidic residues" evidence="1">
    <location>
        <begin position="145"/>
        <end position="166"/>
    </location>
</feature>
<sequence>MTVDEFIRVFAAQRPNLDWVQAVQQLLPALDREQVTALLAALPRAGRRTHVELVRLLAPHLDRAQVAEVATIIATTKGAGSRLAALGCVADRLPDAQRDDAVAGDRARRPGGGRAAAGEGPRVAPGVDDRSGGGRPEPPAPRPDGGGRRDHRDPAGPTDHPARVTELDPGVDELTRRERAVRPGGGRRRRRASSPAGCPR</sequence>
<dbReference type="EMBL" id="BAAAQD010000004">
    <property type="protein sequence ID" value="GAA1512110.1"/>
    <property type="molecule type" value="Genomic_DNA"/>
</dbReference>
<comment type="caution">
    <text evidence="2">The sequence shown here is derived from an EMBL/GenBank/DDBJ whole genome shotgun (WGS) entry which is preliminary data.</text>
</comment>
<dbReference type="Proteomes" id="UP001501470">
    <property type="component" value="Unassembled WGS sequence"/>
</dbReference>
<feature type="compositionally biased region" description="Basic and acidic residues" evidence="1">
    <location>
        <begin position="99"/>
        <end position="108"/>
    </location>
</feature>
<proteinExistence type="predicted"/>
<name>A0ABN2A6L6_9ACTN</name>